<feature type="domain" description="AbiEi antitoxin N-terminal" evidence="1">
    <location>
        <begin position="9"/>
        <end position="57"/>
    </location>
</feature>
<dbReference type="EMBL" id="PPTU01000005">
    <property type="protein sequence ID" value="RDB72023.1"/>
    <property type="molecule type" value="Genomic_DNA"/>
</dbReference>
<organism evidence="2 3">
    <name type="scientific">Eggerthella lenta</name>
    <name type="common">Eubacterium lentum</name>
    <dbReference type="NCBI Taxonomy" id="84112"/>
    <lineage>
        <taxon>Bacteria</taxon>
        <taxon>Bacillati</taxon>
        <taxon>Actinomycetota</taxon>
        <taxon>Coriobacteriia</taxon>
        <taxon>Eggerthellales</taxon>
        <taxon>Eggerthellaceae</taxon>
        <taxon>Eggerthella</taxon>
    </lineage>
</organism>
<name>A0A369MJP5_EGGLN</name>
<evidence type="ECO:0000313" key="3">
    <source>
        <dbReference type="Proteomes" id="UP000253970"/>
    </source>
</evidence>
<accession>A0A369MJP5</accession>
<reference evidence="2 3" key="1">
    <citation type="journal article" date="2018" name="Elife">
        <title>Discovery and characterization of a prevalent human gut bacterial enzyme sufficient for the inactivation of a family of plant toxins.</title>
        <authorList>
            <person name="Koppel N."/>
            <person name="Bisanz J.E."/>
            <person name="Pandelia M.E."/>
            <person name="Turnbaugh P.J."/>
            <person name="Balskus E.P."/>
        </authorList>
    </citation>
    <scope>NUCLEOTIDE SEQUENCE [LARGE SCALE GENOMIC DNA]</scope>
    <source>
        <strain evidence="2 3">W1 BHI 6</strain>
    </source>
</reference>
<dbReference type="AlphaFoldDB" id="A0A369MJP5"/>
<evidence type="ECO:0000259" key="1">
    <source>
        <dbReference type="Pfam" id="PF13338"/>
    </source>
</evidence>
<dbReference type="Pfam" id="PF13338">
    <property type="entry name" value="AbiEi_4"/>
    <property type="match status" value="1"/>
</dbReference>
<dbReference type="InterPro" id="IPR025159">
    <property type="entry name" value="AbiEi_N"/>
</dbReference>
<comment type="caution">
    <text evidence="2">The sequence shown here is derived from an EMBL/GenBank/DDBJ whole genome shotgun (WGS) entry which is preliminary data.</text>
</comment>
<sequence length="196" mass="21790">MNEVVFDIDRLREVALDQYGFVTTAQAEEAGVSAPSLAMLVKRGRLERVVRSVYRVPQVPPTSFDRFMLTLLWTGCDEAALSHETALDAYDVCDVNPTSIHVVVDGGRRIRRKGGEGYAIHYETVDAKQVGWWEGMRCVKLATAIEQCAATGTPRYLLEQAVENGRKRGLLGKREAERFEAMVGGADEQEQRGEPS</sequence>
<evidence type="ECO:0000313" key="2">
    <source>
        <dbReference type="EMBL" id="RDB72023.1"/>
    </source>
</evidence>
<protein>
    <recommendedName>
        <fullName evidence="1">AbiEi antitoxin N-terminal domain-containing protein</fullName>
    </recommendedName>
</protein>
<proteinExistence type="predicted"/>
<dbReference type="Proteomes" id="UP000253970">
    <property type="component" value="Unassembled WGS sequence"/>
</dbReference>
<dbReference type="RefSeq" id="WP_114533328.1">
    <property type="nucleotide sequence ID" value="NZ_JAQDVM010000006.1"/>
</dbReference>
<gene>
    <name evidence="2" type="ORF">C1875_04860</name>
</gene>